<feature type="chain" id="PRO_5004024027" description="CxC2-like cysteine cluster KDZ transposase-associated domain-containing protein" evidence="1">
    <location>
        <begin position="31"/>
        <end position="927"/>
    </location>
</feature>
<evidence type="ECO:0000259" key="2">
    <source>
        <dbReference type="Pfam" id="PF18803"/>
    </source>
</evidence>
<dbReference type="Pfam" id="PF18758">
    <property type="entry name" value="KDZ"/>
    <property type="match status" value="1"/>
</dbReference>
<keyword evidence="1" id="KW-0732">Signal</keyword>
<evidence type="ECO:0000313" key="3">
    <source>
        <dbReference type="EMBL" id="EMD32307.1"/>
    </source>
</evidence>
<feature type="domain" description="CxC2-like cysteine cluster KDZ transposase-associated" evidence="2">
    <location>
        <begin position="119"/>
        <end position="226"/>
    </location>
</feature>
<gene>
    <name evidence="3" type="ORF">CERSUDRAFT_68868</name>
</gene>
<name>M2R238_CERS8</name>
<dbReference type="STRING" id="914234.M2R238"/>
<dbReference type="InterPro" id="IPR040521">
    <property type="entry name" value="KDZ"/>
</dbReference>
<evidence type="ECO:0000256" key="1">
    <source>
        <dbReference type="SAM" id="SignalP"/>
    </source>
</evidence>
<feature type="signal peptide" evidence="1">
    <location>
        <begin position="1"/>
        <end position="30"/>
    </location>
</feature>
<dbReference type="AlphaFoldDB" id="M2R238"/>
<dbReference type="OrthoDB" id="3257338at2759"/>
<evidence type="ECO:0000313" key="4">
    <source>
        <dbReference type="Proteomes" id="UP000016930"/>
    </source>
</evidence>
<reference evidence="3 4" key="1">
    <citation type="journal article" date="2012" name="Proc. Natl. Acad. Sci. U.S.A.">
        <title>Comparative genomics of Ceriporiopsis subvermispora and Phanerochaete chrysosporium provide insight into selective ligninolysis.</title>
        <authorList>
            <person name="Fernandez-Fueyo E."/>
            <person name="Ruiz-Duenas F.J."/>
            <person name="Ferreira P."/>
            <person name="Floudas D."/>
            <person name="Hibbett D.S."/>
            <person name="Canessa P."/>
            <person name="Larrondo L.F."/>
            <person name="James T.Y."/>
            <person name="Seelenfreund D."/>
            <person name="Lobos S."/>
            <person name="Polanco R."/>
            <person name="Tello M."/>
            <person name="Honda Y."/>
            <person name="Watanabe T."/>
            <person name="Watanabe T."/>
            <person name="Ryu J.S."/>
            <person name="Kubicek C.P."/>
            <person name="Schmoll M."/>
            <person name="Gaskell J."/>
            <person name="Hammel K.E."/>
            <person name="St John F.J."/>
            <person name="Vanden Wymelenberg A."/>
            <person name="Sabat G."/>
            <person name="Splinter BonDurant S."/>
            <person name="Syed K."/>
            <person name="Yadav J.S."/>
            <person name="Doddapaneni H."/>
            <person name="Subramanian V."/>
            <person name="Lavin J.L."/>
            <person name="Oguiza J.A."/>
            <person name="Perez G."/>
            <person name="Pisabarro A.G."/>
            <person name="Ramirez L."/>
            <person name="Santoyo F."/>
            <person name="Master E."/>
            <person name="Coutinho P.M."/>
            <person name="Henrissat B."/>
            <person name="Lombard V."/>
            <person name="Magnuson J.K."/>
            <person name="Kuees U."/>
            <person name="Hori C."/>
            <person name="Igarashi K."/>
            <person name="Samejima M."/>
            <person name="Held B.W."/>
            <person name="Barry K.W."/>
            <person name="LaButti K.M."/>
            <person name="Lapidus A."/>
            <person name="Lindquist E.A."/>
            <person name="Lucas S.M."/>
            <person name="Riley R."/>
            <person name="Salamov A.A."/>
            <person name="Hoffmeister D."/>
            <person name="Schwenk D."/>
            <person name="Hadar Y."/>
            <person name="Yarden O."/>
            <person name="de Vries R.P."/>
            <person name="Wiebenga A."/>
            <person name="Stenlid J."/>
            <person name="Eastwood D."/>
            <person name="Grigoriev I.V."/>
            <person name="Berka R.M."/>
            <person name="Blanchette R.A."/>
            <person name="Kersten P."/>
            <person name="Martinez A.T."/>
            <person name="Vicuna R."/>
            <person name="Cullen D."/>
        </authorList>
    </citation>
    <scope>NUCLEOTIDE SEQUENCE [LARGE SCALE GENOMIC DNA]</scope>
    <source>
        <strain evidence="3 4">B</strain>
    </source>
</reference>
<proteinExistence type="predicted"/>
<dbReference type="CDD" id="cd19757">
    <property type="entry name" value="Bbox1"/>
    <property type="match status" value="1"/>
</dbReference>
<dbReference type="InterPro" id="IPR041457">
    <property type="entry name" value="CxC2_KDZ-assoc"/>
</dbReference>
<accession>M2R238</accession>
<dbReference type="Pfam" id="PF18803">
    <property type="entry name" value="CxC2"/>
    <property type="match status" value="1"/>
</dbReference>
<keyword evidence="4" id="KW-1185">Reference proteome</keyword>
<dbReference type="PANTHER" id="PTHR33096">
    <property type="entry name" value="CXC2 DOMAIN-CONTAINING PROTEIN"/>
    <property type="match status" value="1"/>
</dbReference>
<organism evidence="3 4">
    <name type="scientific">Ceriporiopsis subvermispora (strain B)</name>
    <name type="common">White-rot fungus</name>
    <name type="synonym">Gelatoporia subvermispora</name>
    <dbReference type="NCBI Taxonomy" id="914234"/>
    <lineage>
        <taxon>Eukaryota</taxon>
        <taxon>Fungi</taxon>
        <taxon>Dikarya</taxon>
        <taxon>Basidiomycota</taxon>
        <taxon>Agaricomycotina</taxon>
        <taxon>Agaricomycetes</taxon>
        <taxon>Polyporales</taxon>
        <taxon>Gelatoporiaceae</taxon>
        <taxon>Gelatoporia</taxon>
    </lineage>
</organism>
<sequence length="927" mass="106124">MSRRAPRTSRRPVALRMLALSLELCRQAQSLSSHLQKVDHPLIEWLPAIDDWLAELLRLEGRGDYCGNTCARCKSELAEFHCKDCMDLRLYCRSCTVELHAQAPLHRISVLQHFVKTSLKDLGLRIQLGHPPGSICIAPARAFNDDFVIIDTSGIHCVALDFCGCETAHAHTVQLLRHRLLPATPTSPKTTGTFRLVQMFQLLPLQSKVSGWEFYQCLTRSTDNTGLDDVKDRYLSFMRMMREWRHLKMLKRAARGHDPGGVASTTQGSCAILCPACPHPGKNLPPDWQNVAQTNGMCWLYCLFVAMDANFHLRRKDVSDDKNDPGLNHGYSYFVEEKAYKSYLATYSNLVSEDKSSCHDHEAIKLAQRKGAKDLAATGLGTVECSRHDMKRPCSVGDLQKGERYGTLSSYFTDYSLIKHSYRYWTRHLFDRFAKYRWKLTFGPDPIQFLFLIPKFHLPAHQDSCQYKYSFNYHCGCGRTDGEAPERGWAWADPLASSTREMGPGSRRDLIDDAFADYNWRKICRMAVTFLRKIKEAERERRTQVTEFDELSATIPTSLLEQWTTNVVALEEHSVATVRLQLTAEDEVAAADSTAVTLIADISASRLLSIGFELEESQRRLREAIAKLGAHSTDLQRAKIKEQQNALQRRLDAWVQIQAVYMLFVPKLRQEAQVSTPEKAQLFMPSQIPAPYVCGIDVLQYEWRLHFAQAFKILDDLRRHLRLRTSLRKLKEHFARGVRTTMRALGVVAKAKEHIKGDSTQYHAARSALEALASRLQVQPGWDDEDVREMQSDPDSGVSEGRRSLSWIWRMPGVIAEDDSEGVNEAALHIEWCKSRARVNRWSEECELLQEEMRRVTAFHEWQANWWIDRIGSCVTLNQQRPSDRDSHLEGASAYARRQCRIRCTLKDSCSKAWKYVPQWLSDSYKS</sequence>
<dbReference type="EMBL" id="KB445812">
    <property type="protein sequence ID" value="EMD32307.1"/>
    <property type="molecule type" value="Genomic_DNA"/>
</dbReference>
<dbReference type="Proteomes" id="UP000016930">
    <property type="component" value="Unassembled WGS sequence"/>
</dbReference>
<dbReference type="HOGENOM" id="CLU_003703_13_0_1"/>
<dbReference type="PANTHER" id="PTHR33096:SF1">
    <property type="entry name" value="CXC1-LIKE CYSTEINE CLUSTER ASSOCIATED WITH KDZ TRANSPOSASES DOMAIN-CONTAINING PROTEIN"/>
    <property type="match status" value="1"/>
</dbReference>
<protein>
    <recommendedName>
        <fullName evidence="2">CxC2-like cysteine cluster KDZ transposase-associated domain-containing protein</fullName>
    </recommendedName>
</protein>